<feature type="non-terminal residue" evidence="1">
    <location>
        <position position="1"/>
    </location>
</feature>
<name>A0ACA9SGG9_9GLOM</name>
<comment type="caution">
    <text evidence="1">The sequence shown here is derived from an EMBL/GenBank/DDBJ whole genome shotgun (WGS) entry which is preliminary data.</text>
</comment>
<gene>
    <name evidence="1" type="ORF">RPERSI_LOCUS30324</name>
</gene>
<dbReference type="Proteomes" id="UP000789920">
    <property type="component" value="Unassembled WGS sequence"/>
</dbReference>
<protein>
    <submittedName>
        <fullName evidence="1">5885_t:CDS:1</fullName>
    </submittedName>
</protein>
<sequence>KELLECDLRDSVNGSTVNSSQMEFIEQSEKSSDSFEPISGSCN</sequence>
<proteinExistence type="predicted"/>
<accession>A0ACA9SGG9</accession>
<evidence type="ECO:0000313" key="1">
    <source>
        <dbReference type="EMBL" id="CAG8837484.1"/>
    </source>
</evidence>
<reference evidence="1" key="1">
    <citation type="submission" date="2021-06" db="EMBL/GenBank/DDBJ databases">
        <authorList>
            <person name="Kallberg Y."/>
            <person name="Tangrot J."/>
            <person name="Rosling A."/>
        </authorList>
    </citation>
    <scope>NUCLEOTIDE SEQUENCE</scope>
    <source>
        <strain evidence="1">MA461A</strain>
    </source>
</reference>
<keyword evidence="2" id="KW-1185">Reference proteome</keyword>
<evidence type="ECO:0000313" key="2">
    <source>
        <dbReference type="Proteomes" id="UP000789920"/>
    </source>
</evidence>
<organism evidence="1 2">
    <name type="scientific">Racocetra persica</name>
    <dbReference type="NCBI Taxonomy" id="160502"/>
    <lineage>
        <taxon>Eukaryota</taxon>
        <taxon>Fungi</taxon>
        <taxon>Fungi incertae sedis</taxon>
        <taxon>Mucoromycota</taxon>
        <taxon>Glomeromycotina</taxon>
        <taxon>Glomeromycetes</taxon>
        <taxon>Diversisporales</taxon>
        <taxon>Gigasporaceae</taxon>
        <taxon>Racocetra</taxon>
    </lineage>
</organism>
<dbReference type="EMBL" id="CAJVQC010117803">
    <property type="protein sequence ID" value="CAG8837484.1"/>
    <property type="molecule type" value="Genomic_DNA"/>
</dbReference>